<dbReference type="EMBL" id="QOCS01000022">
    <property type="protein sequence ID" value="RHW45147.1"/>
    <property type="molecule type" value="Genomic_DNA"/>
</dbReference>
<gene>
    <name evidence="6" type="ORF">DS832_08500</name>
</gene>
<evidence type="ECO:0000313" key="7">
    <source>
        <dbReference type="Proteomes" id="UP000284822"/>
    </source>
</evidence>
<dbReference type="InterPro" id="IPR036995">
    <property type="entry name" value="MPG_sf"/>
</dbReference>
<dbReference type="InterPro" id="IPR011034">
    <property type="entry name" value="Formyl_transferase-like_C_sf"/>
</dbReference>
<evidence type="ECO:0000256" key="4">
    <source>
        <dbReference type="ARBA" id="ARBA00023204"/>
    </source>
</evidence>
<dbReference type="SUPFAM" id="SSF50486">
    <property type="entry name" value="FMT C-terminal domain-like"/>
    <property type="match status" value="1"/>
</dbReference>
<evidence type="ECO:0000256" key="1">
    <source>
        <dbReference type="ARBA" id="ARBA00009232"/>
    </source>
</evidence>
<dbReference type="AlphaFoldDB" id="A0A417Z3U8"/>
<evidence type="ECO:0000256" key="3">
    <source>
        <dbReference type="ARBA" id="ARBA00022801"/>
    </source>
</evidence>
<keyword evidence="4 5" id="KW-0234">DNA repair</keyword>
<evidence type="ECO:0000313" key="6">
    <source>
        <dbReference type="EMBL" id="RHW45147.1"/>
    </source>
</evidence>
<reference evidence="6 7" key="1">
    <citation type="submission" date="2018-07" db="EMBL/GenBank/DDBJ databases">
        <title>Genome sequences of six Lactobacillus spp. isolated from bumble bee guts.</title>
        <authorList>
            <person name="Motta E.V.S."/>
            <person name="Moran N.A."/>
        </authorList>
    </citation>
    <scope>NUCLEOTIDE SEQUENCE [LARGE SCALE GENOMIC DNA]</scope>
    <source>
        <strain evidence="6 7">LV-8.1</strain>
    </source>
</reference>
<dbReference type="GO" id="GO:0006284">
    <property type="term" value="P:base-excision repair"/>
    <property type="evidence" value="ECO:0007669"/>
    <property type="project" value="InterPro"/>
</dbReference>
<evidence type="ECO:0000256" key="2">
    <source>
        <dbReference type="ARBA" id="ARBA00022763"/>
    </source>
</evidence>
<comment type="caution">
    <text evidence="6">The sequence shown here is derived from an EMBL/GenBank/DDBJ whole genome shotgun (WGS) entry which is preliminary data.</text>
</comment>
<dbReference type="HAMAP" id="MF_00527">
    <property type="entry name" value="3MGH"/>
    <property type="match status" value="1"/>
</dbReference>
<comment type="similarity">
    <text evidence="1 5">Belongs to the DNA glycosylase MPG family.</text>
</comment>
<dbReference type="Proteomes" id="UP000284822">
    <property type="component" value="Unassembled WGS sequence"/>
</dbReference>
<dbReference type="Gene3D" id="3.10.300.10">
    <property type="entry name" value="Methylpurine-DNA glycosylase (MPG)"/>
    <property type="match status" value="1"/>
</dbReference>
<dbReference type="CDD" id="cd00540">
    <property type="entry name" value="AAG"/>
    <property type="match status" value="1"/>
</dbReference>
<accession>A0A417Z3U8</accession>
<organism evidence="6 7">
    <name type="scientific">Bombilactobacillus bombi</name>
    <dbReference type="NCBI Taxonomy" id="1303590"/>
    <lineage>
        <taxon>Bacteria</taxon>
        <taxon>Bacillati</taxon>
        <taxon>Bacillota</taxon>
        <taxon>Bacilli</taxon>
        <taxon>Lactobacillales</taxon>
        <taxon>Lactobacillaceae</taxon>
        <taxon>Bombilactobacillus</taxon>
    </lineage>
</organism>
<proteinExistence type="inferred from homology"/>
<name>A0A417Z3U8_9LACO</name>
<dbReference type="Pfam" id="PF02245">
    <property type="entry name" value="Pur_DNA_glyco"/>
    <property type="match status" value="1"/>
</dbReference>
<dbReference type="GO" id="GO:0003677">
    <property type="term" value="F:DNA binding"/>
    <property type="evidence" value="ECO:0007669"/>
    <property type="project" value="InterPro"/>
</dbReference>
<dbReference type="NCBIfam" id="TIGR00567">
    <property type="entry name" value="3mg"/>
    <property type="match status" value="1"/>
</dbReference>
<evidence type="ECO:0000256" key="5">
    <source>
        <dbReference type="HAMAP-Rule" id="MF_00527"/>
    </source>
</evidence>
<dbReference type="EC" id="3.2.2.-" evidence="5"/>
<keyword evidence="3 5" id="KW-0378">Hydrolase</keyword>
<keyword evidence="2 5" id="KW-0227">DNA damage</keyword>
<dbReference type="PANTHER" id="PTHR10429">
    <property type="entry name" value="DNA-3-METHYLADENINE GLYCOSYLASE"/>
    <property type="match status" value="1"/>
</dbReference>
<sequence>MATSFFKKDSTDIITQNLLGHELTYNSPKGIIGGLIVEAEAYMGIEDTAAHSFQGHSSPANEALYAQAGTIYIYSIYGHYMLDVATQKVNEPQGILIRALQPTHGIKIMEQNRQQKGVNLTNGPGKLMAALGINSLELNLCPLQQTPLDISNRRVKCPQKIIAAPRVNVSQGTWHDRPLRFYVANNPYVSGIKKRDCDFQTNGWQ</sequence>
<dbReference type="GO" id="GO:0003905">
    <property type="term" value="F:alkylbase DNA N-glycosylase activity"/>
    <property type="evidence" value="ECO:0007669"/>
    <property type="project" value="InterPro"/>
</dbReference>
<protein>
    <recommendedName>
        <fullName evidence="5">Putative 3-methyladenine DNA glycosylase</fullName>
        <ecNumber evidence="5">3.2.2.-</ecNumber>
    </recommendedName>
</protein>
<dbReference type="FunFam" id="3.10.300.10:FF:000001">
    <property type="entry name" value="Putative 3-methyladenine DNA glycosylase"/>
    <property type="match status" value="1"/>
</dbReference>
<dbReference type="PANTHER" id="PTHR10429:SF0">
    <property type="entry name" value="DNA-3-METHYLADENINE GLYCOSYLASE"/>
    <property type="match status" value="1"/>
</dbReference>
<dbReference type="InterPro" id="IPR003180">
    <property type="entry name" value="MPG"/>
</dbReference>